<organism evidence="3 4">
    <name type="scientific">Saprolegnia parasitica (strain CBS 223.65)</name>
    <dbReference type="NCBI Taxonomy" id="695850"/>
    <lineage>
        <taxon>Eukaryota</taxon>
        <taxon>Sar</taxon>
        <taxon>Stramenopiles</taxon>
        <taxon>Oomycota</taxon>
        <taxon>Saprolegniomycetes</taxon>
        <taxon>Saprolegniales</taxon>
        <taxon>Saprolegniaceae</taxon>
        <taxon>Saprolegnia</taxon>
    </lineage>
</organism>
<dbReference type="VEuPathDB" id="FungiDB:SPRG_01468"/>
<dbReference type="EMBL" id="KK583191">
    <property type="protein sequence ID" value="KDO34333.1"/>
    <property type="molecule type" value="Genomic_DNA"/>
</dbReference>
<evidence type="ECO:0008006" key="5">
    <source>
        <dbReference type="Google" id="ProtNLM"/>
    </source>
</evidence>
<accession>A0A067CV02</accession>
<dbReference type="KEGG" id="spar:SPRG_01468"/>
<evidence type="ECO:0000256" key="1">
    <source>
        <dbReference type="ARBA" id="ARBA00008468"/>
    </source>
</evidence>
<protein>
    <recommendedName>
        <fullName evidence="5">Biogenesis of lysosome-related organelles complex 1 subunit 2</fullName>
    </recommendedName>
</protein>
<gene>
    <name evidence="3" type="ORF">SPRG_01468</name>
</gene>
<keyword evidence="4" id="KW-1185">Reference proteome</keyword>
<dbReference type="Proteomes" id="UP000030745">
    <property type="component" value="Unassembled WGS sequence"/>
</dbReference>
<evidence type="ECO:0000313" key="3">
    <source>
        <dbReference type="EMBL" id="KDO34333.1"/>
    </source>
</evidence>
<evidence type="ECO:0000313" key="4">
    <source>
        <dbReference type="Proteomes" id="UP000030745"/>
    </source>
</evidence>
<feature type="coiled-coil region" evidence="2">
    <location>
        <begin position="33"/>
        <end position="105"/>
    </location>
</feature>
<comment type="similarity">
    <text evidence="1">Belongs to the BLOC1S2 family.</text>
</comment>
<dbReference type="PANTHER" id="PTHR46479">
    <property type="entry name" value="BIOGENESIS OF LYSOSOME-RELATED ORGANELLES COMPLEX 1 SUBUNIT 2"/>
    <property type="match status" value="1"/>
</dbReference>
<keyword evidence="2" id="KW-0175">Coiled coil</keyword>
<dbReference type="PANTHER" id="PTHR46479:SF1">
    <property type="entry name" value="BIOGENESIS OF LYSOSOME-RELATED ORGANELLES COMPLEX 1 SUBUNIT 2"/>
    <property type="match status" value="1"/>
</dbReference>
<dbReference type="RefSeq" id="XP_012195070.1">
    <property type="nucleotide sequence ID" value="XM_012339680.1"/>
</dbReference>
<name>A0A067CV02_SAPPC</name>
<dbReference type="OrthoDB" id="444265at2759"/>
<dbReference type="OMA" id="MQLMQTV"/>
<dbReference type="InterPro" id="IPR019269">
    <property type="entry name" value="BLOC1_su2"/>
</dbReference>
<dbReference type="Pfam" id="PF10046">
    <property type="entry name" value="BLOC1_2"/>
    <property type="match status" value="1"/>
</dbReference>
<reference evidence="3 4" key="1">
    <citation type="journal article" date="2013" name="PLoS Genet.">
        <title>Distinctive expansion of potential virulence genes in the genome of the oomycete fish pathogen Saprolegnia parasitica.</title>
        <authorList>
            <person name="Jiang R.H."/>
            <person name="de Bruijn I."/>
            <person name="Haas B.J."/>
            <person name="Belmonte R."/>
            <person name="Lobach L."/>
            <person name="Christie J."/>
            <person name="van den Ackerveken G."/>
            <person name="Bottin A."/>
            <person name="Bulone V."/>
            <person name="Diaz-Moreno S.M."/>
            <person name="Dumas B."/>
            <person name="Fan L."/>
            <person name="Gaulin E."/>
            <person name="Govers F."/>
            <person name="Grenville-Briggs L.J."/>
            <person name="Horner N.R."/>
            <person name="Levin J.Z."/>
            <person name="Mammella M."/>
            <person name="Meijer H.J."/>
            <person name="Morris P."/>
            <person name="Nusbaum C."/>
            <person name="Oome S."/>
            <person name="Phillips A.J."/>
            <person name="van Rooyen D."/>
            <person name="Rzeszutek E."/>
            <person name="Saraiva M."/>
            <person name="Secombes C.J."/>
            <person name="Seidl M.F."/>
            <person name="Snel B."/>
            <person name="Stassen J.H."/>
            <person name="Sykes S."/>
            <person name="Tripathy S."/>
            <person name="van den Berg H."/>
            <person name="Vega-Arreguin J.C."/>
            <person name="Wawra S."/>
            <person name="Young S.K."/>
            <person name="Zeng Q."/>
            <person name="Dieguez-Uribeondo J."/>
            <person name="Russ C."/>
            <person name="Tyler B.M."/>
            <person name="van West P."/>
        </authorList>
    </citation>
    <scope>NUCLEOTIDE SEQUENCE [LARGE SCALE GENOMIC DNA]</scope>
    <source>
        <strain evidence="3 4">CBS 223.65</strain>
    </source>
</reference>
<sequence>MASPDDVRELARYLSENVAVYVGMELQGSMERMQLLDNVLQKLCDKYDRMKAESASIVQFAAQMKQNEKVLAGHMQSIDDVDEELTELEDMVDQLQLYAERLHSKFATMA</sequence>
<dbReference type="GeneID" id="24124056"/>
<dbReference type="STRING" id="695850.A0A067CV02"/>
<evidence type="ECO:0000256" key="2">
    <source>
        <dbReference type="SAM" id="Coils"/>
    </source>
</evidence>
<proteinExistence type="inferred from homology"/>
<dbReference type="AlphaFoldDB" id="A0A067CV02"/>